<keyword evidence="1" id="KW-0472">Membrane</keyword>
<protein>
    <submittedName>
        <fullName evidence="2">Uncharacterized protein</fullName>
    </submittedName>
</protein>
<feature type="transmembrane region" description="Helical" evidence="1">
    <location>
        <begin position="5"/>
        <end position="23"/>
    </location>
</feature>
<gene>
    <name evidence="2" type="ORF">SAMEA4364220_01024</name>
</gene>
<evidence type="ECO:0000313" key="2">
    <source>
        <dbReference type="EMBL" id="SNU98968.1"/>
    </source>
</evidence>
<keyword evidence="1" id="KW-0812">Transmembrane</keyword>
<dbReference type="EMBL" id="LT906446">
    <property type="protein sequence ID" value="SNU98968.1"/>
    <property type="molecule type" value="Genomic_DNA"/>
</dbReference>
<organism evidence="2 3">
    <name type="scientific">Megamonas hypermegale</name>
    <dbReference type="NCBI Taxonomy" id="158847"/>
    <lineage>
        <taxon>Bacteria</taxon>
        <taxon>Bacillati</taxon>
        <taxon>Bacillota</taxon>
        <taxon>Negativicutes</taxon>
        <taxon>Selenomonadales</taxon>
        <taxon>Selenomonadaceae</taxon>
        <taxon>Megamonas</taxon>
    </lineage>
</organism>
<dbReference type="GeneID" id="78507035"/>
<sequence length="74" mass="8100">MKNIIFIETIVFLICGIILSLASGSPIMLAISISADIALAIIQFIGIKIAFTNEEFINLNDNDDYTSCHSTHNL</sequence>
<proteinExistence type="predicted"/>
<evidence type="ECO:0000313" key="3">
    <source>
        <dbReference type="Proteomes" id="UP000215383"/>
    </source>
</evidence>
<accession>A0A239TP41</accession>
<dbReference type="Proteomes" id="UP000215383">
    <property type="component" value="Chromosome 1"/>
</dbReference>
<reference evidence="2 3" key="1">
    <citation type="submission" date="2017-06" db="EMBL/GenBank/DDBJ databases">
        <authorList>
            <consortium name="Pathogen Informatics"/>
        </authorList>
    </citation>
    <scope>NUCLEOTIDE SEQUENCE [LARGE SCALE GENOMIC DNA]</scope>
    <source>
        <strain evidence="2 3">NCTC10570</strain>
    </source>
</reference>
<feature type="transmembrane region" description="Helical" evidence="1">
    <location>
        <begin position="29"/>
        <end position="51"/>
    </location>
</feature>
<dbReference type="AlphaFoldDB" id="A0A239TP41"/>
<evidence type="ECO:0000256" key="1">
    <source>
        <dbReference type="SAM" id="Phobius"/>
    </source>
</evidence>
<keyword evidence="3" id="KW-1185">Reference proteome</keyword>
<dbReference type="RefSeq" id="WP_027890287.1">
    <property type="nucleotide sequence ID" value="NZ_LT906446.1"/>
</dbReference>
<keyword evidence="1" id="KW-1133">Transmembrane helix</keyword>
<name>A0A239TP41_9FIRM</name>